<accession>A0A6J8F414</accession>
<dbReference type="PANTHER" id="PTHR13800:SF12">
    <property type="entry name" value="TRANSIENT RECEPTOR POTENTIAL CATION CHANNEL SUBFAMILY M MEMBER-LIKE 2"/>
    <property type="match status" value="1"/>
</dbReference>
<keyword evidence="1" id="KW-1133">Transmembrane helix</keyword>
<dbReference type="GO" id="GO:0099604">
    <property type="term" value="F:ligand-gated calcium channel activity"/>
    <property type="evidence" value="ECO:0007669"/>
    <property type="project" value="TreeGrafter"/>
</dbReference>
<dbReference type="PANTHER" id="PTHR13800">
    <property type="entry name" value="TRANSIENT RECEPTOR POTENTIAL CATION CHANNEL, SUBFAMILY M, MEMBER 6"/>
    <property type="match status" value="1"/>
</dbReference>
<keyword evidence="3" id="KW-1185">Reference proteome</keyword>
<dbReference type="InterPro" id="IPR050927">
    <property type="entry name" value="TRPM"/>
</dbReference>
<evidence type="ECO:0000313" key="3">
    <source>
        <dbReference type="Proteomes" id="UP000507470"/>
    </source>
</evidence>
<feature type="transmembrane region" description="Helical" evidence="1">
    <location>
        <begin position="209"/>
        <end position="233"/>
    </location>
</feature>
<gene>
    <name evidence="2" type="ORF">MCOR_58538</name>
</gene>
<dbReference type="OrthoDB" id="9994106at2759"/>
<reference evidence="2 3" key="1">
    <citation type="submission" date="2020-06" db="EMBL/GenBank/DDBJ databases">
        <authorList>
            <person name="Li R."/>
            <person name="Bekaert M."/>
        </authorList>
    </citation>
    <scope>NUCLEOTIDE SEQUENCE [LARGE SCALE GENOMIC DNA]</scope>
    <source>
        <strain evidence="3">wild</strain>
    </source>
</reference>
<keyword evidence="1" id="KW-0812">Transmembrane</keyword>
<feature type="transmembrane region" description="Helical" evidence="1">
    <location>
        <begin position="126"/>
        <end position="149"/>
    </location>
</feature>
<dbReference type="EMBL" id="CACVKT020010483">
    <property type="protein sequence ID" value="CAC5426872.1"/>
    <property type="molecule type" value="Genomic_DNA"/>
</dbReference>
<evidence type="ECO:0000313" key="2">
    <source>
        <dbReference type="EMBL" id="CAC5426872.1"/>
    </source>
</evidence>
<sequence>MTELYRNDRENALKTLVTKVGRYNSTPLEIGVSQKLEKFIAHTACQAQLNSIWNGDIVEYTPFWRVIMVTFLPVLLIQRIGFITFKTEETTSQQISPENPPSILEYLTCLWTLSLAIEEIRQLEDLGFFIALYALFLLSFGIMYQAILFPNSESSPLELLRDLVYLPYWQLYGELNLGQIEGEEPSKCTNDPQLYTNGTMQRCPIKNHFNVLMPAVYLILTNILLVNIIIAMFSQTFQTVQDNSEIIWKFHMYALVYEYYDRPMFQIPIVIHLWRIIKLSYYRIRPLKKDGGAFVYDATTEEIDRLHVIEKNAYESFQNGPDYARSRYDAMNMMTDERDINKEIDSTPTQHDIKELREEMHRMRESLIQEIRNLDSRQPVLVSDYPRR</sequence>
<evidence type="ECO:0000256" key="1">
    <source>
        <dbReference type="SAM" id="Phobius"/>
    </source>
</evidence>
<keyword evidence="1" id="KW-0472">Membrane</keyword>
<organism evidence="2 3">
    <name type="scientific">Mytilus coruscus</name>
    <name type="common">Sea mussel</name>
    <dbReference type="NCBI Taxonomy" id="42192"/>
    <lineage>
        <taxon>Eukaryota</taxon>
        <taxon>Metazoa</taxon>
        <taxon>Spiralia</taxon>
        <taxon>Lophotrochozoa</taxon>
        <taxon>Mollusca</taxon>
        <taxon>Bivalvia</taxon>
        <taxon>Autobranchia</taxon>
        <taxon>Pteriomorphia</taxon>
        <taxon>Mytilida</taxon>
        <taxon>Mytiloidea</taxon>
        <taxon>Mytilidae</taxon>
        <taxon>Mytilinae</taxon>
        <taxon>Mytilus</taxon>
    </lineage>
</organism>
<proteinExistence type="predicted"/>
<name>A0A6J8F414_MYTCO</name>
<dbReference type="GO" id="GO:0005886">
    <property type="term" value="C:plasma membrane"/>
    <property type="evidence" value="ECO:0007669"/>
    <property type="project" value="TreeGrafter"/>
</dbReference>
<protein>
    <submittedName>
        <fullName evidence="2">TRPM3</fullName>
    </submittedName>
</protein>
<dbReference type="Proteomes" id="UP000507470">
    <property type="component" value="Unassembled WGS sequence"/>
</dbReference>
<dbReference type="AlphaFoldDB" id="A0A6J8F414"/>